<dbReference type="EMBL" id="CP002013">
    <property type="protein sequence ID" value="ADG14526.1"/>
    <property type="molecule type" value="Genomic_DNA"/>
</dbReference>
<dbReference type="STRING" id="640511.BC1002_0424"/>
<evidence type="ECO:0000313" key="1">
    <source>
        <dbReference type="EMBL" id="ADG14526.1"/>
    </source>
</evidence>
<dbReference type="Proteomes" id="UP000002190">
    <property type="component" value="Chromosome 1"/>
</dbReference>
<proteinExistence type="predicted"/>
<dbReference type="HOGENOM" id="CLU_097546_0_0_4"/>
<dbReference type="AlphaFoldDB" id="D5WBJ7"/>
<protein>
    <recommendedName>
        <fullName evidence="3">Ada DNA repair metal-binding domain-containing protein</fullName>
    </recommendedName>
</protein>
<reference evidence="1 2" key="2">
    <citation type="journal article" date="2012" name="J. Bacteriol.">
        <title>Genome Sequences of Burkholderia sp. Strains CCGE1002 and H160, Isolated from Legume Nodules in Mexico and Brazil.</title>
        <authorList>
            <person name="Ormeno-Orrillo E."/>
            <person name="Rogel M.A."/>
            <person name="Chueire L.M."/>
            <person name="Tiedje J.M."/>
            <person name="Martinez-Romero E."/>
            <person name="Hungria M."/>
        </authorList>
    </citation>
    <scope>NUCLEOTIDE SEQUENCE [LARGE SCALE GENOMIC DNA]</scope>
    <source>
        <strain evidence="1 2">CCGE1002</strain>
    </source>
</reference>
<dbReference type="eggNOG" id="ENOG5031E6R">
    <property type="taxonomic scope" value="Bacteria"/>
</dbReference>
<evidence type="ECO:0000313" key="2">
    <source>
        <dbReference type="Proteomes" id="UP000002190"/>
    </source>
</evidence>
<reference evidence="1 2" key="1">
    <citation type="submission" date="2010-04" db="EMBL/GenBank/DDBJ databases">
        <title>Complete sequence of chromosome 1 of Burkholderia sp. CCGE1002.</title>
        <authorList>
            <consortium name="US DOE Joint Genome Institute"/>
            <person name="Lucas S."/>
            <person name="Copeland A."/>
            <person name="Lapidus A."/>
            <person name="Cheng J.-F."/>
            <person name="Bruce D."/>
            <person name="Goodwin L."/>
            <person name="Pitluck S."/>
            <person name="Chertkov O."/>
            <person name="Detter J.C."/>
            <person name="Han C."/>
            <person name="Tapia R."/>
            <person name="Land M."/>
            <person name="Hauser L."/>
            <person name="Kyrpides N."/>
            <person name="Ovchinnikova G."/>
            <person name="Martinez-Romero E."/>
            <person name="Hernandez M.A.R."/>
            <person name="Tiedje J.M."/>
            <person name="Woyke T."/>
        </authorList>
    </citation>
    <scope>NUCLEOTIDE SEQUENCE [LARGE SCALE GENOMIC DNA]</scope>
    <source>
        <strain evidence="1 2">CCGE1002</strain>
    </source>
</reference>
<accession>D5WBJ7</accession>
<evidence type="ECO:0008006" key="3">
    <source>
        <dbReference type="Google" id="ProtNLM"/>
    </source>
</evidence>
<gene>
    <name evidence="1" type="ordered locus">BC1002_0424</name>
</gene>
<sequence length="206" mass="22762">MPLPNGVDPTGAIEKVCPSAAWLGNRGEIHDAERRIVRGWKIKAWVTCQLSFKGWSRKPLMQPGSYTELFFLDEATALSAGHRPCGMCRKREYVSFKSLWLAANGYQRDLGIADVDKTLHAERNSRGGSGDWVRAADSLPPGVIVEFDGAPHLWNGRSLRRWTATGYGPDIKLCELPPRLQLLTPPSVVNAIQAGYQVQMHPTALA</sequence>
<organism evidence="1 2">
    <name type="scientific">Paraburkholderia atlantica</name>
    <dbReference type="NCBI Taxonomy" id="2654982"/>
    <lineage>
        <taxon>Bacteria</taxon>
        <taxon>Pseudomonadati</taxon>
        <taxon>Pseudomonadota</taxon>
        <taxon>Betaproteobacteria</taxon>
        <taxon>Burkholderiales</taxon>
        <taxon>Burkholderiaceae</taxon>
        <taxon>Paraburkholderia</taxon>
    </lineage>
</organism>
<dbReference type="KEGG" id="bge:BC1002_0424"/>
<name>D5WBJ7_PARAM</name>